<comment type="subcellular location">
    <subcellularLocation>
        <location evidence="1 8">Endoplasmic reticulum membrane</location>
        <topology evidence="1 8">Multi-pass membrane protein</topology>
    </subcellularLocation>
</comment>
<evidence type="ECO:0000256" key="6">
    <source>
        <dbReference type="ARBA" id="ARBA00023136"/>
    </source>
</evidence>
<dbReference type="OrthoDB" id="434126at2759"/>
<keyword evidence="5 8" id="KW-1133">Transmembrane helix</keyword>
<dbReference type="STRING" id="1611254.A0A2G5SUP4"/>
<dbReference type="InterPro" id="IPR057434">
    <property type="entry name" value="LMF1/2_N"/>
</dbReference>
<comment type="caution">
    <text evidence="11">The sequence shown here is derived from an EMBL/GenBank/DDBJ whole genome shotgun (WGS) entry which is preliminary data.</text>
</comment>
<dbReference type="PANTHER" id="PTHR14463:SF5">
    <property type="entry name" value="LIPASE MATURATION FACTOR 2"/>
    <property type="match status" value="1"/>
</dbReference>
<dbReference type="AlphaFoldDB" id="A0A2G5SUP4"/>
<proteinExistence type="inferred from homology"/>
<feature type="domain" description="Lipase maturation factor 1/2 C-terminal" evidence="10">
    <location>
        <begin position="412"/>
        <end position="548"/>
    </location>
</feature>
<dbReference type="GO" id="GO:0005789">
    <property type="term" value="C:endoplasmic reticulum membrane"/>
    <property type="evidence" value="ECO:0007669"/>
    <property type="project" value="UniProtKB-SubCell"/>
</dbReference>
<protein>
    <recommendedName>
        <fullName evidence="8">Lipase maturation factor</fullName>
    </recommendedName>
</protein>
<feature type="transmembrane region" description="Helical" evidence="8">
    <location>
        <begin position="98"/>
        <end position="115"/>
    </location>
</feature>
<evidence type="ECO:0000256" key="1">
    <source>
        <dbReference type="ARBA" id="ARBA00004477"/>
    </source>
</evidence>
<evidence type="ECO:0000256" key="8">
    <source>
        <dbReference type="RuleBase" id="RU361229"/>
    </source>
</evidence>
<evidence type="ECO:0000259" key="10">
    <source>
        <dbReference type="Pfam" id="PF25179"/>
    </source>
</evidence>
<feature type="transmembrane region" description="Helical" evidence="8">
    <location>
        <begin position="362"/>
        <end position="384"/>
    </location>
</feature>
<name>A0A2G5SUP4_9PELO</name>
<evidence type="ECO:0000256" key="3">
    <source>
        <dbReference type="ARBA" id="ARBA00022692"/>
    </source>
</evidence>
<feature type="transmembrane region" description="Helical" evidence="8">
    <location>
        <begin position="69"/>
        <end position="91"/>
    </location>
</feature>
<comment type="similarity">
    <text evidence="2 8">Belongs to the lipase maturation factor family.</text>
</comment>
<feature type="transmembrane region" description="Helical" evidence="8">
    <location>
        <begin position="329"/>
        <end position="350"/>
    </location>
</feature>
<keyword evidence="4 8" id="KW-0256">Endoplasmic reticulum</keyword>
<gene>
    <name evidence="11" type="primary">Cni-K11G12.6</name>
    <name evidence="11" type="synonym">Cnig_chr_X.g24595</name>
    <name evidence="11" type="ORF">B9Z55_024595</name>
</gene>
<evidence type="ECO:0000256" key="2">
    <source>
        <dbReference type="ARBA" id="ARBA00005512"/>
    </source>
</evidence>
<keyword evidence="6 8" id="KW-0472">Membrane</keyword>
<evidence type="ECO:0000256" key="4">
    <source>
        <dbReference type="ARBA" id="ARBA00022824"/>
    </source>
</evidence>
<dbReference type="Proteomes" id="UP000230233">
    <property type="component" value="Chromosome X"/>
</dbReference>
<accession>A0A2G5SUP4</accession>
<dbReference type="Pfam" id="PF25179">
    <property type="entry name" value="LMF1_C"/>
    <property type="match status" value="1"/>
</dbReference>
<comment type="function">
    <text evidence="8">Involved in the maturation of specific proteins in the endoplasmic reticulum.</text>
</comment>
<reference evidence="12" key="1">
    <citation type="submission" date="2017-10" db="EMBL/GenBank/DDBJ databases">
        <title>Rapid genome shrinkage in a self-fertile nematode reveals novel sperm competition proteins.</title>
        <authorList>
            <person name="Yin D."/>
            <person name="Schwarz E.M."/>
            <person name="Thomas C.G."/>
            <person name="Felde R.L."/>
            <person name="Korf I.F."/>
            <person name="Cutter A.D."/>
            <person name="Schartner C.M."/>
            <person name="Ralston E.J."/>
            <person name="Meyer B.J."/>
            <person name="Haag E.S."/>
        </authorList>
    </citation>
    <scope>NUCLEOTIDE SEQUENCE [LARGE SCALE GENOMIC DNA]</scope>
    <source>
        <strain evidence="12">JU1422</strain>
    </source>
</reference>
<feature type="transmembrane region" description="Helical" evidence="8">
    <location>
        <begin position="12"/>
        <end position="32"/>
    </location>
</feature>
<organism evidence="11 12">
    <name type="scientific">Caenorhabditis nigoni</name>
    <dbReference type="NCBI Taxonomy" id="1611254"/>
    <lineage>
        <taxon>Eukaryota</taxon>
        <taxon>Metazoa</taxon>
        <taxon>Ecdysozoa</taxon>
        <taxon>Nematoda</taxon>
        <taxon>Chromadorea</taxon>
        <taxon>Rhabditida</taxon>
        <taxon>Rhabditina</taxon>
        <taxon>Rhabditomorpha</taxon>
        <taxon>Rhabditoidea</taxon>
        <taxon>Rhabditidae</taxon>
        <taxon>Peloderinae</taxon>
        <taxon>Caenorhabditis</taxon>
    </lineage>
</organism>
<evidence type="ECO:0000313" key="12">
    <source>
        <dbReference type="Proteomes" id="UP000230233"/>
    </source>
</evidence>
<evidence type="ECO:0000256" key="7">
    <source>
        <dbReference type="ARBA" id="ARBA00023180"/>
    </source>
</evidence>
<evidence type="ECO:0000313" key="11">
    <source>
        <dbReference type="EMBL" id="PIC18844.1"/>
    </source>
</evidence>
<keyword evidence="12" id="KW-1185">Reference proteome</keyword>
<evidence type="ECO:0000256" key="5">
    <source>
        <dbReference type="ARBA" id="ARBA00022989"/>
    </source>
</evidence>
<dbReference type="GO" id="GO:0051604">
    <property type="term" value="P:protein maturation"/>
    <property type="evidence" value="ECO:0007669"/>
    <property type="project" value="InterPro"/>
</dbReference>
<dbReference type="PANTHER" id="PTHR14463">
    <property type="entry name" value="LIPASE MATURATION FACTOR"/>
    <property type="match status" value="1"/>
</dbReference>
<keyword evidence="3 8" id="KW-0812">Transmembrane</keyword>
<keyword evidence="7" id="KW-0325">Glycoprotein</keyword>
<dbReference type="InterPro" id="IPR057433">
    <property type="entry name" value="LMF1/2_C"/>
</dbReference>
<dbReference type="Pfam" id="PF06762">
    <property type="entry name" value="LMF1"/>
    <property type="match status" value="1"/>
</dbReference>
<evidence type="ECO:0000259" key="9">
    <source>
        <dbReference type="Pfam" id="PF06762"/>
    </source>
</evidence>
<dbReference type="InterPro" id="IPR009613">
    <property type="entry name" value="LMF"/>
</dbReference>
<feature type="domain" description="Lipase maturation factor 1/2 N-terminal" evidence="9">
    <location>
        <begin position="122"/>
        <end position="272"/>
    </location>
</feature>
<dbReference type="EMBL" id="PDUG01000006">
    <property type="protein sequence ID" value="PIC18844.1"/>
    <property type="molecule type" value="Genomic_DNA"/>
</dbReference>
<feature type="transmembrane region" description="Helical" evidence="8">
    <location>
        <begin position="150"/>
        <end position="173"/>
    </location>
</feature>
<feature type="transmembrane region" description="Helical" evidence="8">
    <location>
        <begin position="237"/>
        <end position="259"/>
    </location>
</feature>
<sequence>MPILSTSRIKYTILYGQLFILLAAFSSIYPQIHGLFGERGLQPVAPMLECEEESIFQCRLPLLRFTCNLLHLSPSVGLQVLCFIGVCLSAYSIVKPRWQNMVIFLILYFLYRTIYEAGGVFMYYQWDAFLLESTIYVAILAFFRDGPADIVAIFGIVVLIVRVTFMTGATKLLSKCPEWWSLNALDYHFESQPMPTPLSFYAHHFPSFLKQAATLAAFFFEIALPCMYMIPVIHVRYVMFFGQVLLTTLTILTTNNGFMNYNMLVLLVSMLEIPRVPQGEPFLSMLVFARIAYDVVYKGRFKMITEAGSWPTFKLDMNHESFQKLVRDYIDVLVIIIIIMLAVMILRAILQSCLSTDRFSKMFHVAFVASTVVILSVYGFIPLLRLDEKLATRTNENPMIMSYYAAANKWGVANSYGSFRQTTGKFGRPEIVIEGSHQIEGPWKEIEFKVKPGLLSKRPQFVSPGHPRLDVQMHYAAHGTYQQNPFFLSLVYHLMQNTTEVIGLIEDYPFKNRSEPMKFVRAKLYMYHYAKMDDKNWWTRDFQEEYMPAFNKGNEALQKYLTEHNIIIKKKSQFINGPLGLYLKQYHRLTGGNDLFYTTVIFVGMMLLRRIHMIIYPHYHNHAIDD</sequence>